<sequence length="66" mass="7936">MESTPKTIKITEQHHQEWKPDFTGLKAIYVDIESISNKGREVPLWKQKVEETNEKNRKERERERAN</sequence>
<dbReference type="Proteomes" id="UP001372834">
    <property type="component" value="Unassembled WGS sequence"/>
</dbReference>
<dbReference type="AlphaFoldDB" id="A0AAN8S0K5"/>
<gene>
    <name evidence="1" type="ORF">RUM43_008508</name>
</gene>
<dbReference type="EMBL" id="JAWJWE010000038">
    <property type="protein sequence ID" value="KAK6622666.1"/>
    <property type="molecule type" value="Genomic_DNA"/>
</dbReference>
<comment type="caution">
    <text evidence="1">The sequence shown here is derived from an EMBL/GenBank/DDBJ whole genome shotgun (WGS) entry which is preliminary data.</text>
</comment>
<evidence type="ECO:0000313" key="1">
    <source>
        <dbReference type="EMBL" id="KAK6622666.1"/>
    </source>
</evidence>
<organism evidence="1 2">
    <name type="scientific">Polyplax serrata</name>
    <name type="common">Common mouse louse</name>
    <dbReference type="NCBI Taxonomy" id="468196"/>
    <lineage>
        <taxon>Eukaryota</taxon>
        <taxon>Metazoa</taxon>
        <taxon>Ecdysozoa</taxon>
        <taxon>Arthropoda</taxon>
        <taxon>Hexapoda</taxon>
        <taxon>Insecta</taxon>
        <taxon>Pterygota</taxon>
        <taxon>Neoptera</taxon>
        <taxon>Paraneoptera</taxon>
        <taxon>Psocodea</taxon>
        <taxon>Troctomorpha</taxon>
        <taxon>Phthiraptera</taxon>
        <taxon>Anoplura</taxon>
        <taxon>Polyplacidae</taxon>
        <taxon>Polyplax</taxon>
    </lineage>
</organism>
<proteinExistence type="predicted"/>
<evidence type="ECO:0000313" key="2">
    <source>
        <dbReference type="Proteomes" id="UP001372834"/>
    </source>
</evidence>
<reference evidence="1 2" key="1">
    <citation type="submission" date="2023-10" db="EMBL/GenBank/DDBJ databases">
        <title>Genomes of two closely related lineages of the louse Polyplax serrata with different host specificities.</title>
        <authorList>
            <person name="Martinu J."/>
            <person name="Tarabai H."/>
            <person name="Stefka J."/>
            <person name="Hypsa V."/>
        </authorList>
    </citation>
    <scope>NUCLEOTIDE SEQUENCE [LARGE SCALE GENOMIC DNA]</scope>
    <source>
        <strain evidence="1">HR10_N</strain>
    </source>
</reference>
<protein>
    <submittedName>
        <fullName evidence="1">Uncharacterized protein</fullName>
    </submittedName>
</protein>
<name>A0AAN8S0K5_POLSC</name>
<accession>A0AAN8S0K5</accession>